<evidence type="ECO:0000256" key="10">
    <source>
        <dbReference type="ARBA" id="ARBA00023043"/>
    </source>
</evidence>
<evidence type="ECO:0000256" key="6">
    <source>
        <dbReference type="ARBA" id="ARBA00022776"/>
    </source>
</evidence>
<evidence type="ECO:0000256" key="7">
    <source>
        <dbReference type="ARBA" id="ARBA00022824"/>
    </source>
</evidence>
<evidence type="ECO:0000256" key="16">
    <source>
        <dbReference type="ARBA" id="ARBA00081980"/>
    </source>
</evidence>
<dbReference type="FunFam" id="1.25.40.20:FF:000072">
    <property type="entry name" value="Ankyrin repeat and LEM domain containing 2"/>
    <property type="match status" value="1"/>
</dbReference>
<dbReference type="GO" id="GO:0051721">
    <property type="term" value="F:protein phosphatase 2A binding"/>
    <property type="evidence" value="ECO:0007669"/>
    <property type="project" value="TreeGrafter"/>
</dbReference>
<accession>A0A6P3WDP5</accession>
<evidence type="ECO:0000256" key="8">
    <source>
        <dbReference type="ARBA" id="ARBA00022968"/>
    </source>
</evidence>
<evidence type="ECO:0000256" key="12">
    <source>
        <dbReference type="ARBA" id="ARBA00023306"/>
    </source>
</evidence>
<evidence type="ECO:0000256" key="11">
    <source>
        <dbReference type="ARBA" id="ARBA00023136"/>
    </source>
</evidence>
<keyword evidence="3" id="KW-0597">Phosphoprotein</keyword>
<reference evidence="20" key="1">
    <citation type="submission" date="2025-08" db="UniProtKB">
        <authorList>
            <consortium name="RefSeq"/>
        </authorList>
    </citation>
    <scope>IDENTIFICATION</scope>
</reference>
<dbReference type="InterPro" id="IPR056237">
    <property type="entry name" value="ANKLE2_3rd"/>
</dbReference>
<dbReference type="GO" id="GO:0031468">
    <property type="term" value="P:nuclear membrane reassembly"/>
    <property type="evidence" value="ECO:0007669"/>
    <property type="project" value="UniProtKB-ARBA"/>
</dbReference>
<evidence type="ECO:0000256" key="4">
    <source>
        <dbReference type="ARBA" id="ARBA00022618"/>
    </source>
</evidence>
<dbReference type="PROSITE" id="PS50954">
    <property type="entry name" value="LEM"/>
    <property type="match status" value="1"/>
</dbReference>
<evidence type="ECO:0000256" key="9">
    <source>
        <dbReference type="ARBA" id="ARBA00022989"/>
    </source>
</evidence>
<dbReference type="Pfam" id="PF03020">
    <property type="entry name" value="LEM"/>
    <property type="match status" value="1"/>
</dbReference>
<evidence type="ECO:0000256" key="14">
    <source>
        <dbReference type="ARBA" id="ARBA00063367"/>
    </source>
</evidence>
<dbReference type="InterPro" id="IPR036770">
    <property type="entry name" value="Ankyrin_rpt-contain_sf"/>
</dbReference>
<dbReference type="SUPFAM" id="SSF48403">
    <property type="entry name" value="Ankyrin repeat"/>
    <property type="match status" value="1"/>
</dbReference>
<comment type="subcellular location">
    <subcellularLocation>
        <location evidence="1">Endoplasmic reticulum membrane</location>
        <topology evidence="1">Single-pass type III membrane protein</topology>
    </subcellularLocation>
</comment>
<proteinExistence type="inferred from homology"/>
<feature type="domain" description="LEM" evidence="18">
    <location>
        <begin position="5"/>
        <end position="49"/>
    </location>
</feature>
<sequence length="863" mass="95450">MEEALSRLKALTPEQLREEIIGAGLKCGPITSTTRATFERKLARTLLESQGIRSGENETDSPSKAKDCSDDPVHVNSHEIVGCESMTGRQEQKTPCQGLDSPLGGENGVKDGQSSAVETPTHYYGVCPPSDSPGREDNVHVYTDKKKALDAVVRMEGARFKVFSCREDAEKFAQATSDDTSPLKSPGSKSKGTSGNVTHSALNVEKGNEFKSPRTQDLTAKLRRAVEKGDEEAFRQLVWSNPRYLIGSADNPTIVQEGCRYNVLHVAAKENQPRMVQVVLETLENPDFLRLMYPGDQEAMLWQRMDYIVDLYLNMPDKTNNETPLHFACKFGCPEVVNMLCSHPATDKHHMNKYNQKPASVVCERKNKTKEMKKKITKYMEDRFYVPLLRATDNTLQPVIGRACSSCSGQRNEHSLGHMITGTPIDPTMTVTAFVGPLSSSKADEFHKLWKTPPRDRAKYFHDILKSDPERGAERVGRELAHELGYPWAEYWEFLDGFVDLTVEEGLNVLEAYLHWRSSSRPTQWGSEQRGAGSRGCAMMSSKKSDALPIYNSIGADLDKEDRFPQVNIRKKWEDLSEAKQTLASEKSSASSSPAPVCNLMQKFDSVGLLGSSATHSEDKGEKGSGVLPEVRDLDQSDSGIEGLDQSETGIACLDQSKSDAEGLDLSDPDFWRKWQKKQRADGVEDQSNVSSDDYLTADEETGSHSGYVDVCGTFPHDGRRHRHNSGSTCSSYKSMQSSDWDASSDQSLFFEGNSPTRLDNEVLSVVEGIPIDPQRYPAVAKWKSTVVAYPAKHRQSWPHSSSPNPSQDPRSSTPLGKTTPRFTSPTWLCRPRSLLPGSPAYGAVLTARPLRSSSQTGGSASV</sequence>
<keyword evidence="6" id="KW-0498">Mitosis</keyword>
<keyword evidence="4" id="KW-0132">Cell division</keyword>
<evidence type="ECO:0000256" key="13">
    <source>
        <dbReference type="ARBA" id="ARBA00056222"/>
    </source>
</evidence>
<dbReference type="OrthoDB" id="7446186at2759"/>
<evidence type="ECO:0000313" key="20">
    <source>
        <dbReference type="RefSeq" id="XP_012696019.2"/>
    </source>
</evidence>
<keyword evidence="8" id="KW-0735">Signal-anchor</keyword>
<dbReference type="KEGG" id="char:105911736"/>
<dbReference type="CDD" id="cd12944">
    <property type="entry name" value="LEM_ANKL2"/>
    <property type="match status" value="1"/>
</dbReference>
<feature type="compositionally biased region" description="Basic and acidic residues" evidence="17">
    <location>
        <begin position="61"/>
        <end position="77"/>
    </location>
</feature>
<dbReference type="PANTHER" id="PTHR12349">
    <property type="entry name" value="ANKYRIN REPEAT AND LEM DOMAIN-CONTAINING PROTEIN 2"/>
    <property type="match status" value="1"/>
</dbReference>
<dbReference type="RefSeq" id="XP_012696019.2">
    <property type="nucleotide sequence ID" value="XM_012840565.3"/>
</dbReference>
<evidence type="ECO:0000256" key="2">
    <source>
        <dbReference type="ARBA" id="ARBA00007597"/>
    </source>
</evidence>
<keyword evidence="10" id="KW-0040">ANK repeat</keyword>
<comment type="subunit">
    <text evidence="14">Interacts with BAF/BANF1. Interacts with protein phosphatase 2A (PP2A) components PPP2C (PPP2CA or PPP2CB) and PPP2R1A.</text>
</comment>
<keyword evidence="5" id="KW-0812">Transmembrane</keyword>
<evidence type="ECO:0000313" key="19">
    <source>
        <dbReference type="Proteomes" id="UP000515152"/>
    </source>
</evidence>
<feature type="compositionally biased region" description="Polar residues" evidence="17">
    <location>
        <begin position="798"/>
        <end position="827"/>
    </location>
</feature>
<dbReference type="Gene3D" id="1.10.720.40">
    <property type="match status" value="1"/>
</dbReference>
<dbReference type="InterPro" id="IPR002110">
    <property type="entry name" value="Ankyrin_rpt"/>
</dbReference>
<evidence type="ECO:0000256" key="1">
    <source>
        <dbReference type="ARBA" id="ARBA00004643"/>
    </source>
</evidence>
<dbReference type="InterPro" id="IPR003887">
    <property type="entry name" value="LEM_dom"/>
</dbReference>
<dbReference type="FunFam" id="1.10.720.40:FF:000001">
    <property type="entry name" value="LEM domain containing 2, isoform CRA_a"/>
    <property type="match status" value="1"/>
</dbReference>
<dbReference type="GO" id="GO:0007399">
    <property type="term" value="P:nervous system development"/>
    <property type="evidence" value="ECO:0007669"/>
    <property type="project" value="UniProtKB-ARBA"/>
</dbReference>
<protein>
    <recommendedName>
        <fullName evidence="15">Ankyrin repeat and LEM domain-containing protein 2</fullName>
    </recommendedName>
    <alternativeName>
        <fullName evidence="16">LEM domain-containing protein 4</fullName>
    </alternativeName>
</protein>
<keyword evidence="12" id="KW-0131">Cell cycle</keyword>
<organism evidence="19 20">
    <name type="scientific">Clupea harengus</name>
    <name type="common">Atlantic herring</name>
    <dbReference type="NCBI Taxonomy" id="7950"/>
    <lineage>
        <taxon>Eukaryota</taxon>
        <taxon>Metazoa</taxon>
        <taxon>Chordata</taxon>
        <taxon>Craniata</taxon>
        <taxon>Vertebrata</taxon>
        <taxon>Euteleostomi</taxon>
        <taxon>Actinopterygii</taxon>
        <taxon>Neopterygii</taxon>
        <taxon>Teleostei</taxon>
        <taxon>Clupei</taxon>
        <taxon>Clupeiformes</taxon>
        <taxon>Clupeoidei</taxon>
        <taxon>Clupeidae</taxon>
        <taxon>Clupea</taxon>
    </lineage>
</organism>
<evidence type="ECO:0000256" key="5">
    <source>
        <dbReference type="ARBA" id="ARBA00022692"/>
    </source>
</evidence>
<keyword evidence="11" id="KW-0472">Membrane</keyword>
<evidence type="ECO:0000259" key="18">
    <source>
        <dbReference type="PROSITE" id="PS50954"/>
    </source>
</evidence>
<dbReference type="Gene3D" id="1.25.40.20">
    <property type="entry name" value="Ankyrin repeat-containing domain"/>
    <property type="match status" value="1"/>
</dbReference>
<dbReference type="GeneID" id="105911736"/>
<keyword evidence="19" id="KW-1185">Reference proteome</keyword>
<feature type="region of interest" description="Disordered" evidence="17">
    <location>
        <begin position="611"/>
        <end position="648"/>
    </location>
</feature>
<dbReference type="SMART" id="SM00248">
    <property type="entry name" value="ANK"/>
    <property type="match status" value="2"/>
</dbReference>
<dbReference type="InterPro" id="IPR035006">
    <property type="entry name" value="LEM_ANKL2"/>
</dbReference>
<gene>
    <name evidence="20" type="primary">LOC105911736</name>
</gene>
<keyword evidence="7" id="KW-0256">Endoplasmic reticulum</keyword>
<comment type="similarity">
    <text evidence="2">Belongs to the ANKLE2 family.</text>
</comment>
<dbReference type="GO" id="GO:0005789">
    <property type="term" value="C:endoplasmic reticulum membrane"/>
    <property type="evidence" value="ECO:0007669"/>
    <property type="project" value="UniProtKB-SubCell"/>
</dbReference>
<dbReference type="Pfam" id="PF12796">
    <property type="entry name" value="Ank_2"/>
    <property type="match status" value="1"/>
</dbReference>
<evidence type="ECO:0000256" key="15">
    <source>
        <dbReference type="ARBA" id="ARBA00074558"/>
    </source>
</evidence>
<dbReference type="Pfam" id="PF24567">
    <property type="entry name" value="ANKLE2_3rd"/>
    <property type="match status" value="1"/>
</dbReference>
<feature type="region of interest" description="Disordered" evidence="17">
    <location>
        <begin position="49"/>
        <end position="138"/>
    </location>
</feature>
<dbReference type="GO" id="GO:0051301">
    <property type="term" value="P:cell division"/>
    <property type="evidence" value="ECO:0007669"/>
    <property type="project" value="UniProtKB-KW"/>
</dbReference>
<dbReference type="Proteomes" id="UP000515152">
    <property type="component" value="Chromosome 21"/>
</dbReference>
<feature type="region of interest" description="Disordered" evidence="17">
    <location>
        <begin position="173"/>
        <end position="216"/>
    </location>
</feature>
<dbReference type="InterPro" id="IPR011015">
    <property type="entry name" value="LEM/LEM-like_dom_sf"/>
</dbReference>
<keyword evidence="9" id="KW-1133">Transmembrane helix</keyword>
<feature type="region of interest" description="Disordered" evidence="17">
    <location>
        <begin position="794"/>
        <end position="832"/>
    </location>
</feature>
<evidence type="ECO:0000256" key="17">
    <source>
        <dbReference type="SAM" id="MobiDB-lite"/>
    </source>
</evidence>
<comment type="function">
    <text evidence="13">Involved in mitotic nuclear envelope reassembly by promoting dephosphorylation of BAF/BANF1 during mitotic exit. Coordinates the control of BAF/BANF1 dephosphorylation by inhibiting VRK1 kinase and promoting dephosphorylation of BAF/BANF1 by protein phosphatase 2A (PP2A), thereby facilitating nuclear envelope assembly. May regulate nuclear localization of VRK1 in non-dividing cells. It is unclear whether it acts as a real PP2A regulatory subunit or whether it is involved in recruitment of the PP2A complex. Involved in brain development.</text>
</comment>
<dbReference type="PANTHER" id="PTHR12349:SF4">
    <property type="entry name" value="ANKYRIN REPEAT AND LEM DOMAIN-CONTAINING PROTEIN 2"/>
    <property type="match status" value="1"/>
</dbReference>
<feature type="compositionally biased region" description="Low complexity" evidence="17">
    <location>
        <begin position="180"/>
        <end position="195"/>
    </location>
</feature>
<name>A0A6P3WDP5_CLUHA</name>
<dbReference type="AlphaFoldDB" id="A0A6P3WDP5"/>
<evidence type="ECO:0000256" key="3">
    <source>
        <dbReference type="ARBA" id="ARBA00022553"/>
    </source>
</evidence>
<dbReference type="SUPFAM" id="SSF63451">
    <property type="entry name" value="LEM domain"/>
    <property type="match status" value="1"/>
</dbReference>